<feature type="domain" description="BPL/LPL catalytic" evidence="11">
    <location>
        <begin position="47"/>
        <end position="235"/>
    </location>
</feature>
<dbReference type="PIRSF" id="PIRSF016262">
    <property type="entry name" value="LPLase"/>
    <property type="match status" value="1"/>
</dbReference>
<dbReference type="PROSITE" id="PS51733">
    <property type="entry name" value="BPL_LPL_CATALYTIC"/>
    <property type="match status" value="1"/>
</dbReference>
<sequence length="245" mass="27901">MVQNKEIQFEQLGLIDYKEAWEYQETLFNQLLELKSQNRKAAEDAQVPTPNYLLFCSHPHVYTLGKSGHEENLLIDEEGLKAKGAMYYKINRGGDITYHGPGQLVGYPILDLDNFFTDIHKYLRFLEEAVILTLEEYGITAGRIPGLTGVWLDHEAQINPRKICAMGVKCSRWVTMHGFAFNINTDLNYFSNIVPCGISDKKVTSLAQELGHEVPLAEVEEKMLIHLAHLFDAAITKTATHEKRY</sequence>
<feature type="binding site" evidence="6 9">
    <location>
        <begin position="92"/>
        <end position="99"/>
    </location>
    <ligand>
        <name>substrate</name>
    </ligand>
</feature>
<dbReference type="HAMAP" id="MF_00013">
    <property type="entry name" value="LipB"/>
    <property type="match status" value="1"/>
</dbReference>
<dbReference type="InterPro" id="IPR020605">
    <property type="entry name" value="Octanoyltransferase_CS"/>
</dbReference>
<comment type="similarity">
    <text evidence="6 7">Belongs to the LipB family.</text>
</comment>
<reference evidence="12 13" key="1">
    <citation type="submission" date="2020-01" db="EMBL/GenBank/DDBJ databases">
        <authorList>
            <person name="Kim M.K."/>
        </authorList>
    </citation>
    <scope>NUCLEOTIDE SEQUENCE [LARGE SCALE GENOMIC DNA]</scope>
    <source>
        <strain evidence="12 13">BT213</strain>
    </source>
</reference>
<evidence type="ECO:0000256" key="8">
    <source>
        <dbReference type="PIRSR" id="PIRSR016262-1"/>
    </source>
</evidence>
<dbReference type="EMBL" id="JAAEAA010000017">
    <property type="protein sequence ID" value="NDK56892.1"/>
    <property type="molecule type" value="Genomic_DNA"/>
</dbReference>
<feature type="binding site" evidence="6 9">
    <location>
        <begin position="178"/>
        <end position="180"/>
    </location>
    <ligand>
        <name>substrate</name>
    </ligand>
</feature>
<dbReference type="PANTHER" id="PTHR10993:SF12">
    <property type="entry name" value="OCTANOYLTRANSFERASE"/>
    <property type="match status" value="1"/>
</dbReference>
<keyword evidence="2 6" id="KW-0963">Cytoplasm</keyword>
<dbReference type="NCBIfam" id="TIGR00214">
    <property type="entry name" value="lipB"/>
    <property type="match status" value="1"/>
</dbReference>
<feature type="active site" description="Acyl-thioester intermediate" evidence="6 8">
    <location>
        <position position="196"/>
    </location>
</feature>
<evidence type="ECO:0000256" key="7">
    <source>
        <dbReference type="PIRNR" id="PIRNR016262"/>
    </source>
</evidence>
<evidence type="ECO:0000256" key="1">
    <source>
        <dbReference type="ARBA" id="ARBA00004821"/>
    </source>
</evidence>
<accession>A0A6B2HAT7</accession>
<dbReference type="EC" id="2.3.1.181" evidence="6 7"/>
<comment type="pathway">
    <text evidence="1 6 7">Protein modification; protein lipoylation via endogenous pathway; protein N(6)-(lipoyl)lysine from octanoyl-[acyl-carrier-protein]: step 1/2.</text>
</comment>
<comment type="function">
    <text evidence="5 6 7">Catalyzes the transfer of endogenously produced octanoic acid from octanoyl-acyl-carrier-protein onto the lipoyl domains of lipoate-dependent enzymes. Lipoyl-ACP can also act as a substrate although octanoyl-ACP is likely to be the physiological substrate.</text>
</comment>
<dbReference type="InterPro" id="IPR004143">
    <property type="entry name" value="BPL_LPL_catalytic"/>
</dbReference>
<keyword evidence="4 6" id="KW-0012">Acyltransferase</keyword>
<dbReference type="Pfam" id="PF21948">
    <property type="entry name" value="LplA-B_cat"/>
    <property type="match status" value="1"/>
</dbReference>
<dbReference type="Proteomes" id="UP000478546">
    <property type="component" value="Unassembled WGS sequence"/>
</dbReference>
<evidence type="ECO:0000256" key="6">
    <source>
        <dbReference type="HAMAP-Rule" id="MF_00013"/>
    </source>
</evidence>
<dbReference type="GO" id="GO:0005737">
    <property type="term" value="C:cytoplasm"/>
    <property type="evidence" value="ECO:0007669"/>
    <property type="project" value="UniProtKB-SubCell"/>
</dbReference>
<evidence type="ECO:0000256" key="9">
    <source>
        <dbReference type="PIRSR" id="PIRSR016262-2"/>
    </source>
</evidence>
<dbReference type="UniPathway" id="UPA00538">
    <property type="reaction ID" value="UER00592"/>
</dbReference>
<dbReference type="NCBIfam" id="NF010925">
    <property type="entry name" value="PRK14345.1"/>
    <property type="match status" value="1"/>
</dbReference>
<keyword evidence="13" id="KW-1185">Reference proteome</keyword>
<dbReference type="RefSeq" id="WP_162346952.1">
    <property type="nucleotide sequence ID" value="NZ_JAAEAA010000017.1"/>
</dbReference>
<dbReference type="FunFam" id="3.30.930.10:FF:000035">
    <property type="entry name" value="Putative lipoyltransferase 2, mitochondrial"/>
    <property type="match status" value="1"/>
</dbReference>
<evidence type="ECO:0000313" key="12">
    <source>
        <dbReference type="EMBL" id="NDK56892.1"/>
    </source>
</evidence>
<evidence type="ECO:0000256" key="2">
    <source>
        <dbReference type="ARBA" id="ARBA00022490"/>
    </source>
</evidence>
<dbReference type="PROSITE" id="PS01313">
    <property type="entry name" value="LIPB"/>
    <property type="match status" value="1"/>
</dbReference>
<gene>
    <name evidence="6 12" type="primary">lipB</name>
    <name evidence="12" type="ORF">GWO68_13280</name>
</gene>
<feature type="binding site" evidence="6 9">
    <location>
        <begin position="165"/>
        <end position="167"/>
    </location>
    <ligand>
        <name>substrate</name>
    </ligand>
</feature>
<name>A0A6B2HAT7_9BACT</name>
<dbReference type="GO" id="GO:0009249">
    <property type="term" value="P:protein lipoylation"/>
    <property type="evidence" value="ECO:0007669"/>
    <property type="project" value="InterPro"/>
</dbReference>
<feature type="site" description="Lowers pKa of active site Cys" evidence="6 10">
    <location>
        <position position="162"/>
    </location>
</feature>
<evidence type="ECO:0000256" key="5">
    <source>
        <dbReference type="ARBA" id="ARBA00024732"/>
    </source>
</evidence>
<dbReference type="AlphaFoldDB" id="A0A6B2HAT7"/>
<evidence type="ECO:0000256" key="10">
    <source>
        <dbReference type="PIRSR" id="PIRSR016262-3"/>
    </source>
</evidence>
<comment type="subcellular location">
    <subcellularLocation>
        <location evidence="6">Cytoplasm</location>
    </subcellularLocation>
</comment>
<dbReference type="InterPro" id="IPR045864">
    <property type="entry name" value="aa-tRNA-synth_II/BPL/LPL"/>
</dbReference>
<dbReference type="CDD" id="cd16444">
    <property type="entry name" value="LipB"/>
    <property type="match status" value="1"/>
</dbReference>
<dbReference type="SUPFAM" id="SSF55681">
    <property type="entry name" value="Class II aaRS and biotin synthetases"/>
    <property type="match status" value="1"/>
</dbReference>
<keyword evidence="3 6" id="KW-0808">Transferase</keyword>
<dbReference type="GO" id="GO:0033819">
    <property type="term" value="F:lipoyl(octanoyl) transferase activity"/>
    <property type="evidence" value="ECO:0007669"/>
    <property type="project" value="UniProtKB-EC"/>
</dbReference>
<evidence type="ECO:0000259" key="11">
    <source>
        <dbReference type="PROSITE" id="PS51733"/>
    </source>
</evidence>
<proteinExistence type="inferred from homology"/>
<evidence type="ECO:0000256" key="3">
    <source>
        <dbReference type="ARBA" id="ARBA00022679"/>
    </source>
</evidence>
<comment type="caution">
    <text evidence="12">The sequence shown here is derived from an EMBL/GenBank/DDBJ whole genome shotgun (WGS) entry which is preliminary data.</text>
</comment>
<protein>
    <recommendedName>
        <fullName evidence="6 7">Octanoyltransferase</fullName>
        <ecNumber evidence="6 7">2.3.1.181</ecNumber>
    </recommendedName>
    <alternativeName>
        <fullName evidence="6">Lipoate-protein ligase B</fullName>
    </alternativeName>
    <alternativeName>
        <fullName evidence="6">Lipoyl/octanoyl transferase</fullName>
    </alternativeName>
    <alternativeName>
        <fullName evidence="6">Octanoyl-[acyl-carrier-protein]-protein N-octanoyltransferase</fullName>
    </alternativeName>
</protein>
<organism evidence="12 13">
    <name type="scientific">Pontibacter fetidus</name>
    <dbReference type="NCBI Taxonomy" id="2700082"/>
    <lineage>
        <taxon>Bacteria</taxon>
        <taxon>Pseudomonadati</taxon>
        <taxon>Bacteroidota</taxon>
        <taxon>Cytophagia</taxon>
        <taxon>Cytophagales</taxon>
        <taxon>Hymenobacteraceae</taxon>
        <taxon>Pontibacter</taxon>
    </lineage>
</organism>
<comment type="miscellaneous">
    <text evidence="6">In the reaction, the free carboxyl group of octanoic acid is attached via an amide linkage to the epsilon-amino group of a specific lysine residue of lipoyl domains of lipoate-dependent enzymes.</text>
</comment>
<dbReference type="InterPro" id="IPR000544">
    <property type="entry name" value="Octanoyltransferase"/>
</dbReference>
<comment type="catalytic activity">
    <reaction evidence="6 7">
        <text>octanoyl-[ACP] + L-lysyl-[protein] = N(6)-octanoyl-L-lysyl-[protein] + holo-[ACP] + H(+)</text>
        <dbReference type="Rhea" id="RHEA:17665"/>
        <dbReference type="Rhea" id="RHEA-COMP:9636"/>
        <dbReference type="Rhea" id="RHEA-COMP:9685"/>
        <dbReference type="Rhea" id="RHEA-COMP:9752"/>
        <dbReference type="Rhea" id="RHEA-COMP:9928"/>
        <dbReference type="ChEBI" id="CHEBI:15378"/>
        <dbReference type="ChEBI" id="CHEBI:29969"/>
        <dbReference type="ChEBI" id="CHEBI:64479"/>
        <dbReference type="ChEBI" id="CHEBI:78463"/>
        <dbReference type="ChEBI" id="CHEBI:78809"/>
        <dbReference type="EC" id="2.3.1.181"/>
    </reaction>
</comment>
<evidence type="ECO:0000256" key="4">
    <source>
        <dbReference type="ARBA" id="ARBA00023315"/>
    </source>
</evidence>
<evidence type="ECO:0000313" key="13">
    <source>
        <dbReference type="Proteomes" id="UP000478546"/>
    </source>
</evidence>
<dbReference type="PANTHER" id="PTHR10993">
    <property type="entry name" value="OCTANOYLTRANSFERASE"/>
    <property type="match status" value="1"/>
</dbReference>
<dbReference type="Gene3D" id="3.30.930.10">
    <property type="entry name" value="Bira Bifunctional Protein, Domain 2"/>
    <property type="match status" value="1"/>
</dbReference>